<keyword evidence="5" id="KW-0732">Signal</keyword>
<dbReference type="AlphaFoldDB" id="R7T3G6"/>
<name>R7T3G6_CAPTE</name>
<feature type="binding site" evidence="18">
    <location>
        <position position="230"/>
    </location>
    <ligand>
        <name>Zn(2+)</name>
        <dbReference type="ChEBI" id="CHEBI:29105"/>
        <label>2</label>
        <note>catalytic</note>
    </ligand>
</feature>
<dbReference type="GO" id="GO:0006508">
    <property type="term" value="P:proteolysis"/>
    <property type="evidence" value="ECO:0007669"/>
    <property type="project" value="UniProtKB-KW"/>
</dbReference>
<evidence type="ECO:0000256" key="13">
    <source>
        <dbReference type="PIRSR" id="PIRSR601548-1"/>
    </source>
</evidence>
<dbReference type="SUPFAM" id="SSF55486">
    <property type="entry name" value="Metalloproteases ('zincins'), catalytic domain"/>
    <property type="match status" value="1"/>
</dbReference>
<dbReference type="Pfam" id="PF01401">
    <property type="entry name" value="Peptidase_M2"/>
    <property type="match status" value="1"/>
</dbReference>
<dbReference type="GO" id="GO:0005886">
    <property type="term" value="C:plasma membrane"/>
    <property type="evidence" value="ECO:0007669"/>
    <property type="project" value="TreeGrafter"/>
</dbReference>
<gene>
    <name evidence="21" type="ORF">CAPTEDRAFT_171751</name>
</gene>
<evidence type="ECO:0000313" key="21">
    <source>
        <dbReference type="EMBL" id="ELT87208.1"/>
    </source>
</evidence>
<feature type="disulfide bond" evidence="17">
    <location>
        <begin position="193"/>
        <end position="213"/>
    </location>
</feature>
<evidence type="ECO:0000313" key="22">
    <source>
        <dbReference type="EnsemblMetazoa" id="CapteP171751"/>
    </source>
</evidence>
<reference evidence="22" key="3">
    <citation type="submission" date="2015-06" db="UniProtKB">
        <authorList>
            <consortium name="EnsemblMetazoa"/>
        </authorList>
    </citation>
    <scope>IDENTIFICATION</scope>
</reference>
<dbReference type="PANTHER" id="PTHR10514">
    <property type="entry name" value="ANGIOTENSIN-CONVERTING ENZYME"/>
    <property type="match status" value="1"/>
</dbReference>
<comment type="catalytic activity">
    <reaction evidence="11">
        <text>Release of a C-terminal dipeptide, oligopeptide-|-Xaa-Yaa, when Xaa is not Pro, and Yaa is neither Asp nor Glu. Thus, conversion of angiotensin I to angiotensin II, with increase in vasoconstrictor activity, but no action on angiotensin II.</text>
        <dbReference type="EC" id="3.4.15.1"/>
    </reaction>
</comment>
<evidence type="ECO:0000256" key="12">
    <source>
        <dbReference type="ARBA" id="ARBA00039858"/>
    </source>
</evidence>
<dbReference type="Proteomes" id="UP000014760">
    <property type="component" value="Unassembled WGS sequence"/>
</dbReference>
<evidence type="ECO:0000256" key="19">
    <source>
        <dbReference type="PROSITE-ProRule" id="PRU01355"/>
    </source>
</evidence>
<dbReference type="PROSITE" id="PS52011">
    <property type="entry name" value="PEPTIDASE_M2"/>
    <property type="match status" value="1"/>
</dbReference>
<feature type="binding site" evidence="15">
    <location>
        <position position="370"/>
    </location>
    <ligand>
        <name>chloride</name>
        <dbReference type="ChEBI" id="CHEBI:17996"/>
        <label>1</label>
    </ligand>
</feature>
<keyword evidence="10 20" id="KW-0325">Glycoprotein</keyword>
<evidence type="ECO:0000256" key="10">
    <source>
        <dbReference type="ARBA" id="ARBA00023180"/>
    </source>
</evidence>
<dbReference type="EMBL" id="AMQN01003671">
    <property type="status" value="NOT_ANNOTATED_CDS"/>
    <property type="molecule type" value="Genomic_DNA"/>
</dbReference>
<evidence type="ECO:0000256" key="3">
    <source>
        <dbReference type="ARBA" id="ARBA00022670"/>
    </source>
</evidence>
<evidence type="ECO:0000256" key="9">
    <source>
        <dbReference type="ARBA" id="ARBA00023157"/>
    </source>
</evidence>
<feature type="binding site" evidence="16">
    <location>
        <position position="254"/>
    </location>
    <ligand>
        <name>Zn(2+)</name>
        <dbReference type="ChEBI" id="CHEBI:29105"/>
        <label>1</label>
        <note>catalytic</note>
    </ligand>
</feature>
<organism evidence="21">
    <name type="scientific">Capitella teleta</name>
    <name type="common">Polychaete worm</name>
    <dbReference type="NCBI Taxonomy" id="283909"/>
    <lineage>
        <taxon>Eukaryota</taxon>
        <taxon>Metazoa</taxon>
        <taxon>Spiralia</taxon>
        <taxon>Lophotrochozoa</taxon>
        <taxon>Annelida</taxon>
        <taxon>Polychaeta</taxon>
        <taxon>Sedentaria</taxon>
        <taxon>Scolecida</taxon>
        <taxon>Capitellidae</taxon>
        <taxon>Capitella</taxon>
    </lineage>
</organism>
<evidence type="ECO:0000256" key="5">
    <source>
        <dbReference type="ARBA" id="ARBA00022729"/>
    </source>
</evidence>
<reference evidence="23" key="1">
    <citation type="submission" date="2012-12" db="EMBL/GenBank/DDBJ databases">
        <authorList>
            <person name="Hellsten U."/>
            <person name="Grimwood J."/>
            <person name="Chapman J.A."/>
            <person name="Shapiro H."/>
            <person name="Aerts A."/>
            <person name="Otillar R.P."/>
            <person name="Terry A.Y."/>
            <person name="Boore J.L."/>
            <person name="Simakov O."/>
            <person name="Marletaz F."/>
            <person name="Cho S.-J."/>
            <person name="Edsinger-Gonzales E."/>
            <person name="Havlak P."/>
            <person name="Kuo D.-H."/>
            <person name="Larsson T."/>
            <person name="Lv J."/>
            <person name="Arendt D."/>
            <person name="Savage R."/>
            <person name="Osoegawa K."/>
            <person name="de Jong P."/>
            <person name="Lindberg D.R."/>
            <person name="Seaver E.C."/>
            <person name="Weisblat D.A."/>
            <person name="Putnam N.H."/>
            <person name="Grigoriev I.V."/>
            <person name="Rokhsar D.S."/>
        </authorList>
    </citation>
    <scope>NUCLEOTIDE SEQUENCE</scope>
    <source>
        <strain evidence="23">I ESC-2004</strain>
    </source>
</reference>
<evidence type="ECO:0000256" key="18">
    <source>
        <dbReference type="PIRSR" id="PIRSR601548-8"/>
    </source>
</evidence>
<evidence type="ECO:0000256" key="14">
    <source>
        <dbReference type="PIRSR" id="PIRSR601548-11"/>
    </source>
</evidence>
<evidence type="ECO:0000256" key="4">
    <source>
        <dbReference type="ARBA" id="ARBA00022723"/>
    </source>
</evidence>
<dbReference type="PANTHER" id="PTHR10514:SF27">
    <property type="entry name" value="ANGIOTENSIN-CONVERTING ENZYME"/>
    <property type="match status" value="1"/>
</dbReference>
<evidence type="ECO:0000256" key="17">
    <source>
        <dbReference type="PIRSR" id="PIRSR601548-4"/>
    </source>
</evidence>
<comment type="cofactor">
    <cofactor evidence="20">
        <name>Zn(2+)</name>
        <dbReference type="ChEBI" id="CHEBI:29105"/>
    </cofactor>
    <text evidence="20">Binds 1 zinc ion per subunit.</text>
</comment>
<dbReference type="PRINTS" id="PR00791">
    <property type="entry name" value="PEPDIPTASEA"/>
</dbReference>
<reference evidence="21 23" key="2">
    <citation type="journal article" date="2013" name="Nature">
        <title>Insights into bilaterian evolution from three spiralian genomes.</title>
        <authorList>
            <person name="Simakov O."/>
            <person name="Marletaz F."/>
            <person name="Cho S.J."/>
            <person name="Edsinger-Gonzales E."/>
            <person name="Havlak P."/>
            <person name="Hellsten U."/>
            <person name="Kuo D.H."/>
            <person name="Larsson T."/>
            <person name="Lv J."/>
            <person name="Arendt D."/>
            <person name="Savage R."/>
            <person name="Osoegawa K."/>
            <person name="de Jong P."/>
            <person name="Grimwood J."/>
            <person name="Chapman J.A."/>
            <person name="Shapiro H."/>
            <person name="Aerts A."/>
            <person name="Otillar R.P."/>
            <person name="Terry A.Y."/>
            <person name="Boore J.L."/>
            <person name="Grigoriev I.V."/>
            <person name="Lindberg D.R."/>
            <person name="Seaver E.C."/>
            <person name="Weisblat D.A."/>
            <person name="Putnam N.H."/>
            <person name="Rokhsar D.S."/>
        </authorList>
    </citation>
    <scope>NUCLEOTIDE SEQUENCE</scope>
    <source>
        <strain evidence="21 23">I ESC-2004</strain>
    </source>
</reference>
<dbReference type="CDD" id="cd06461">
    <property type="entry name" value="M2_ACE"/>
    <property type="match status" value="1"/>
</dbReference>
<dbReference type="FunFam" id="1.10.1370.30:FF:000004">
    <property type="entry name" value="Angiotensin-converting enzyme"/>
    <property type="match status" value="1"/>
</dbReference>
<evidence type="ECO:0000256" key="1">
    <source>
        <dbReference type="ARBA" id="ARBA00008139"/>
    </source>
</evidence>
<dbReference type="STRING" id="283909.R7T3G6"/>
<evidence type="ECO:0000256" key="6">
    <source>
        <dbReference type="ARBA" id="ARBA00022801"/>
    </source>
</evidence>
<keyword evidence="7 16" id="KW-0862">Zinc</keyword>
<keyword evidence="23" id="KW-1185">Reference proteome</keyword>
<feature type="active site" description="Proton donor 2" evidence="14">
    <location>
        <position position="361"/>
    </location>
</feature>
<feature type="active site" description="Proton acceptor 1" evidence="13">
    <location>
        <position position="227"/>
    </location>
</feature>
<dbReference type="MEROPS" id="M02.007"/>
<dbReference type="HOGENOM" id="CLU_014364_3_2_1"/>
<evidence type="ECO:0000256" key="2">
    <source>
        <dbReference type="ARBA" id="ARBA00022645"/>
    </source>
</evidence>
<dbReference type="InterPro" id="IPR001548">
    <property type="entry name" value="Peptidase_M2"/>
</dbReference>
<evidence type="ECO:0000256" key="8">
    <source>
        <dbReference type="ARBA" id="ARBA00023049"/>
    </source>
</evidence>
<comment type="similarity">
    <text evidence="1 19 20">Belongs to the peptidase M2 family.</text>
</comment>
<dbReference type="Gene3D" id="1.10.1370.30">
    <property type="match status" value="1"/>
</dbReference>
<feature type="binding site" evidence="16">
    <location>
        <position position="230"/>
    </location>
    <ligand>
        <name>Zn(2+)</name>
        <dbReference type="ChEBI" id="CHEBI:29105"/>
        <label>1</label>
        <note>catalytic</note>
    </ligand>
</feature>
<comment type="caution">
    <text evidence="19">Lacks conserved residue(s) required for the propagation of feature annotation.</text>
</comment>
<keyword evidence="2 20" id="KW-0121">Carboxypeptidase</keyword>
<sequence length="462" mass="53216">MEPEFTEIMATSRDWDELLWAWVAWRNATGPFMKDKYTEATSLMNQAALDNNYDNLGSAWRYANYEMDQDLIDMVDDLYDDVKPLYEQIHAYVRGKLIEAYPDHDIDPEGPIPAHILGNMWAQEWNNILDIVLPYPDSASYDVTEAMQNQGYTVEKLFRLSESFFASLGMDNMTDTFWEKSMMTKPDGRNVECHGSASDMASADCSDFRIKMCTQITQDYLQTVHHEMGHIQYFMQYCHQPFVFQSGANAAFHEAIGDTIALSVMSPEHLKTIGLIEEQGAGSDDEQQKKTLNFLMKAALEKVAFLPFGYLIDKWRWDVFSGEITPEEYNTKWWQYRIKYQGVAPPVRRSDDDFDPGSKYHVPANVPYIRYFLSFIGQFQFHESLCSAAGHKGPLHACDIYRSKDAGRLLMSVLSRGSSRPWKETMQVMTGGKQFSADAIKEYFAPLTKWIQKQNKHSKIGW</sequence>
<evidence type="ECO:0000256" key="7">
    <source>
        <dbReference type="ARBA" id="ARBA00022833"/>
    </source>
</evidence>
<dbReference type="GO" id="GO:0046872">
    <property type="term" value="F:metal ion binding"/>
    <property type="evidence" value="ECO:0007669"/>
    <property type="project" value="UniProtKB-KW"/>
</dbReference>
<dbReference type="OMA" id="SMMERPA"/>
<accession>R7T3G6</accession>
<protein>
    <recommendedName>
        <fullName evidence="12 20">Angiotensin-converting enzyme</fullName>
        <ecNumber evidence="20">3.4.-.-</ecNumber>
    </recommendedName>
</protein>
<evidence type="ECO:0000256" key="15">
    <source>
        <dbReference type="PIRSR" id="PIRSR601548-2"/>
    </source>
</evidence>
<evidence type="ECO:0000256" key="11">
    <source>
        <dbReference type="ARBA" id="ARBA00036868"/>
    </source>
</evidence>
<dbReference type="GO" id="GO:0008237">
    <property type="term" value="F:metallopeptidase activity"/>
    <property type="evidence" value="ECO:0007669"/>
    <property type="project" value="UniProtKB-KW"/>
</dbReference>
<dbReference type="OrthoDB" id="10029630at2759"/>
<feature type="binding site" evidence="18">
    <location>
        <position position="254"/>
    </location>
    <ligand>
        <name>Zn(2+)</name>
        <dbReference type="ChEBI" id="CHEBI:29105"/>
        <label>2</label>
        <note>catalytic</note>
    </ligand>
</feature>
<feature type="disulfide bond" evidence="17">
    <location>
        <begin position="386"/>
        <end position="398"/>
    </location>
</feature>
<dbReference type="EC" id="3.4.-.-" evidence="20"/>
<keyword evidence="9 17" id="KW-1015">Disulfide bond</keyword>
<keyword evidence="6 20" id="KW-0378">Hydrolase</keyword>
<proteinExistence type="inferred from homology"/>
<feature type="binding site" evidence="15">
    <location>
        <position position="65"/>
    </location>
    <ligand>
        <name>chloride</name>
        <dbReference type="ChEBI" id="CHEBI:17996"/>
        <label>1</label>
    </ligand>
</feature>
<evidence type="ECO:0000313" key="23">
    <source>
        <dbReference type="Proteomes" id="UP000014760"/>
    </source>
</evidence>
<evidence type="ECO:0000256" key="20">
    <source>
        <dbReference type="RuleBase" id="RU361144"/>
    </source>
</evidence>
<dbReference type="EnsemblMetazoa" id="CapteT171751">
    <property type="protein sequence ID" value="CapteP171751"/>
    <property type="gene ID" value="CapteG171751"/>
</dbReference>
<feature type="active site" description="Proton acceptor 2" evidence="14">
    <location>
        <position position="227"/>
    </location>
</feature>
<keyword evidence="4 16" id="KW-0479">Metal-binding</keyword>
<dbReference type="EMBL" id="KB312450">
    <property type="protein sequence ID" value="ELT87208.1"/>
    <property type="molecule type" value="Genomic_DNA"/>
</dbReference>
<dbReference type="GO" id="GO:0008241">
    <property type="term" value="F:peptidyl-dipeptidase activity"/>
    <property type="evidence" value="ECO:0007669"/>
    <property type="project" value="UniProtKB-EC"/>
</dbReference>
<feature type="binding site" evidence="18">
    <location>
        <position position="226"/>
    </location>
    <ligand>
        <name>Zn(2+)</name>
        <dbReference type="ChEBI" id="CHEBI:29105"/>
        <label>2</label>
        <note>catalytic</note>
    </ligand>
</feature>
<feature type="binding site" evidence="16">
    <location>
        <position position="226"/>
    </location>
    <ligand>
        <name>Zn(2+)</name>
        <dbReference type="ChEBI" id="CHEBI:29105"/>
        <label>1</label>
        <note>catalytic</note>
    </ligand>
</feature>
<dbReference type="GO" id="GO:0004180">
    <property type="term" value="F:carboxypeptidase activity"/>
    <property type="evidence" value="ECO:0007669"/>
    <property type="project" value="UniProtKB-KW"/>
</dbReference>
<feature type="active site" description="Proton donor 1" evidence="13">
    <location>
        <position position="361"/>
    </location>
</feature>
<keyword evidence="8 20" id="KW-0482">Metalloprotease</keyword>
<evidence type="ECO:0000256" key="16">
    <source>
        <dbReference type="PIRSR" id="PIRSR601548-3"/>
    </source>
</evidence>
<keyword evidence="3 20" id="KW-0645">Protease</keyword>